<dbReference type="Pfam" id="PF02653">
    <property type="entry name" value="BPD_transp_2"/>
    <property type="match status" value="1"/>
</dbReference>
<accession>A0A0U9HJ66</accession>
<organism evidence="7">
    <name type="scientific">Tepidanaerobacter syntrophicus</name>
    <dbReference type="NCBI Taxonomy" id="224999"/>
    <lineage>
        <taxon>Bacteria</taxon>
        <taxon>Bacillati</taxon>
        <taxon>Bacillota</taxon>
        <taxon>Clostridia</taxon>
        <taxon>Thermosediminibacterales</taxon>
        <taxon>Tepidanaerobacteraceae</taxon>
        <taxon>Tepidanaerobacter</taxon>
    </lineage>
</organism>
<evidence type="ECO:0000313" key="8">
    <source>
        <dbReference type="Proteomes" id="UP000062160"/>
    </source>
</evidence>
<feature type="transmembrane region" description="Helical" evidence="6">
    <location>
        <begin position="7"/>
        <end position="27"/>
    </location>
</feature>
<keyword evidence="3 6" id="KW-0812">Transmembrane</keyword>
<name>A0A0U9HJ66_9FIRM</name>
<keyword evidence="5 6" id="KW-0472">Membrane</keyword>
<dbReference type="PANTHER" id="PTHR30482:SF10">
    <property type="entry name" value="HIGH-AFFINITY BRANCHED-CHAIN AMINO ACID TRANSPORT PROTEIN BRAE"/>
    <property type="match status" value="1"/>
</dbReference>
<dbReference type="EMBL" id="DF977001">
    <property type="protein sequence ID" value="GAQ25388.1"/>
    <property type="molecule type" value="Genomic_DNA"/>
</dbReference>
<proteinExistence type="predicted"/>
<dbReference type="CDD" id="cd06581">
    <property type="entry name" value="TM_PBP1_LivM_like"/>
    <property type="match status" value="1"/>
</dbReference>
<keyword evidence="8" id="KW-1185">Reference proteome</keyword>
<feature type="transmembrane region" description="Helical" evidence="6">
    <location>
        <begin position="208"/>
        <end position="233"/>
    </location>
</feature>
<evidence type="ECO:0000256" key="4">
    <source>
        <dbReference type="ARBA" id="ARBA00022989"/>
    </source>
</evidence>
<dbReference type="PANTHER" id="PTHR30482">
    <property type="entry name" value="HIGH-AFFINITY BRANCHED-CHAIN AMINO ACID TRANSPORT SYSTEM PERMEASE"/>
    <property type="match status" value="1"/>
</dbReference>
<feature type="transmembrane region" description="Helical" evidence="6">
    <location>
        <begin position="123"/>
        <end position="141"/>
    </location>
</feature>
<evidence type="ECO:0000256" key="2">
    <source>
        <dbReference type="ARBA" id="ARBA00022475"/>
    </source>
</evidence>
<dbReference type="GO" id="GO:0005886">
    <property type="term" value="C:plasma membrane"/>
    <property type="evidence" value="ECO:0007669"/>
    <property type="project" value="UniProtKB-SubCell"/>
</dbReference>
<evidence type="ECO:0000256" key="5">
    <source>
        <dbReference type="ARBA" id="ARBA00023136"/>
    </source>
</evidence>
<evidence type="ECO:0000313" key="7">
    <source>
        <dbReference type="EMBL" id="GAQ25388.1"/>
    </source>
</evidence>
<keyword evidence="2" id="KW-1003">Cell membrane</keyword>
<dbReference type="RefSeq" id="WP_059032776.1">
    <property type="nucleotide sequence ID" value="NZ_BSDN01000014.1"/>
</dbReference>
<comment type="subcellular location">
    <subcellularLocation>
        <location evidence="1">Cell membrane</location>
        <topology evidence="1">Multi-pass membrane protein</topology>
    </subcellularLocation>
</comment>
<feature type="transmembrane region" description="Helical" evidence="6">
    <location>
        <begin position="245"/>
        <end position="262"/>
    </location>
</feature>
<gene>
    <name evidence="7" type="ORF">TSYNT_7409</name>
</gene>
<dbReference type="AlphaFoldDB" id="A0A0U9HJ66"/>
<keyword evidence="4 6" id="KW-1133">Transmembrane helix</keyword>
<dbReference type="STRING" id="224999.GCA_001485475_01404"/>
<feature type="transmembrane region" description="Helical" evidence="6">
    <location>
        <begin position="171"/>
        <end position="196"/>
    </location>
</feature>
<reference evidence="7" key="1">
    <citation type="journal article" date="2016" name="Genome Announc.">
        <title>Draft Genome Sequence of the Syntrophic Lactate-Degrading Bacterium Tepidanaerobacter syntrophicus JLT.</title>
        <authorList>
            <person name="Matsuura N."/>
            <person name="Ohashi A."/>
            <person name="Tourlousse D.M."/>
            <person name="Sekiguchi Y."/>
        </authorList>
    </citation>
    <scope>NUCLEOTIDE SEQUENCE [LARGE SCALE GENOMIC DNA]</scope>
    <source>
        <strain evidence="7">JL</strain>
    </source>
</reference>
<protein>
    <submittedName>
        <fullName evidence="7">Branched-chain amino acid transport system permease protein</fullName>
    </submittedName>
</protein>
<evidence type="ECO:0000256" key="6">
    <source>
        <dbReference type="SAM" id="Phobius"/>
    </source>
</evidence>
<evidence type="ECO:0000256" key="3">
    <source>
        <dbReference type="ARBA" id="ARBA00022692"/>
    </source>
</evidence>
<dbReference type="OrthoDB" id="9789927at2"/>
<dbReference type="GO" id="GO:0015658">
    <property type="term" value="F:branched-chain amino acid transmembrane transporter activity"/>
    <property type="evidence" value="ECO:0007669"/>
    <property type="project" value="InterPro"/>
</dbReference>
<evidence type="ECO:0000256" key="1">
    <source>
        <dbReference type="ARBA" id="ARBA00004651"/>
    </source>
</evidence>
<sequence>MNYYLQILTVIMINSILAVSLNLITGYTGQLSLGHATFMGLGAYAATLFTLKLHFPFLAALIAGALVAAFFGFIIGVPTLRLKGDYLAIATLGFGEITKNILMNLKITGGPMGLRGIPKVTNVYIAAVALFLVIFSLNRIMNSRVGKSFIAIREDELAAEAMGINTTQFKILAFIIGAFYAGLAGGLYAFLFRYINPKDFGFMKSIEILCMVVLGGMGNTYGAVLGAFIITILPELLRSVSPVIAQYRMVFYGLLLVIMMIVRPQGIMSAQALEKKKYKSSLEKGGL</sequence>
<dbReference type="InterPro" id="IPR001851">
    <property type="entry name" value="ABC_transp_permease"/>
</dbReference>
<dbReference type="InterPro" id="IPR043428">
    <property type="entry name" value="LivM-like"/>
</dbReference>
<dbReference type="Proteomes" id="UP000062160">
    <property type="component" value="Unassembled WGS sequence"/>
</dbReference>
<feature type="transmembrane region" description="Helical" evidence="6">
    <location>
        <begin position="58"/>
        <end position="80"/>
    </location>
</feature>